<dbReference type="OrthoDB" id="116979at2"/>
<proteinExistence type="predicted"/>
<evidence type="ECO:0000313" key="2">
    <source>
        <dbReference type="EMBL" id="QAZ66902.1"/>
    </source>
</evidence>
<evidence type="ECO:0000313" key="3">
    <source>
        <dbReference type="Proteomes" id="UP000293296"/>
    </source>
</evidence>
<evidence type="ECO:0000256" key="1">
    <source>
        <dbReference type="ARBA" id="ARBA00022729"/>
    </source>
</evidence>
<dbReference type="PIRSF" id="PIRSF012443">
    <property type="entry name" value="UCP012443"/>
    <property type="match status" value="1"/>
</dbReference>
<protein>
    <recommendedName>
        <fullName evidence="4">DUF2092 domain-containing protein</fullName>
    </recommendedName>
</protein>
<dbReference type="Gene3D" id="2.50.20.10">
    <property type="entry name" value="Lipoprotein localisation LolA/LolB/LppX"/>
    <property type="match status" value="1"/>
</dbReference>
<dbReference type="AlphaFoldDB" id="A0A4V0YQN3"/>
<organism evidence="2 3">
    <name type="scientific">Solidesulfovibrio carbinolicus</name>
    <dbReference type="NCBI Taxonomy" id="296842"/>
    <lineage>
        <taxon>Bacteria</taxon>
        <taxon>Pseudomonadati</taxon>
        <taxon>Thermodesulfobacteriota</taxon>
        <taxon>Desulfovibrionia</taxon>
        <taxon>Desulfovibrionales</taxon>
        <taxon>Desulfovibrionaceae</taxon>
        <taxon>Solidesulfovibrio</taxon>
    </lineage>
</organism>
<sequence length="284" mass="31054">MPNRFARNAAGRQPEEVSMRRILWTAVLCAWLAAVPAGRAAAQTAPAEPAKTADITPEAKAPVEAMCAFLAGKKTFSFSVEISEEQVYPSGQTVQLTRFADVAVKRPDKLYSRVTGDERDREMVYDGKTVTMADYDRGVYAVVDAPPTIDATIAMLADTYGIVAPLSDLLYADPCREILANVRTGDCVGVHTAGGVACDHLAFTQKNADWQLWVEKDKTPLPRKVVITDKHVMGWPQYAAVFSDWNMTPKLPADLFTFKPGKELRRIELKPLAEGQAAQGGGHE</sequence>
<dbReference type="InterPro" id="IPR019207">
    <property type="entry name" value="DUF2092"/>
</dbReference>
<dbReference type="KEGG" id="dcb:C3Y92_06470"/>
<name>A0A4V0YQN3_9BACT</name>
<dbReference type="SUPFAM" id="SSF89392">
    <property type="entry name" value="Prokaryotic lipoproteins and lipoprotein localization factors"/>
    <property type="match status" value="1"/>
</dbReference>
<gene>
    <name evidence="2" type="ORF">C3Y92_06470</name>
</gene>
<reference evidence="2 3" key="1">
    <citation type="submission" date="2018-02" db="EMBL/GenBank/DDBJ databases">
        <title>Genome sequence of Desulfovibrio carbinolicus DSM 3852.</title>
        <authorList>
            <person name="Wilbanks E."/>
            <person name="Skennerton C.T."/>
            <person name="Orphan V.J."/>
        </authorList>
    </citation>
    <scope>NUCLEOTIDE SEQUENCE [LARGE SCALE GENOMIC DNA]</scope>
    <source>
        <strain evidence="2 3">DSM 3852</strain>
    </source>
</reference>
<keyword evidence="1" id="KW-0732">Signal</keyword>
<dbReference type="Proteomes" id="UP000293296">
    <property type="component" value="Chromosome"/>
</dbReference>
<accession>A0A4V0YQN3</accession>
<dbReference type="EMBL" id="CP026538">
    <property type="protein sequence ID" value="QAZ66902.1"/>
    <property type="molecule type" value="Genomic_DNA"/>
</dbReference>
<keyword evidence="3" id="KW-1185">Reference proteome</keyword>
<evidence type="ECO:0008006" key="4">
    <source>
        <dbReference type="Google" id="ProtNLM"/>
    </source>
</evidence>
<dbReference type="InterPro" id="IPR029046">
    <property type="entry name" value="LolA/LolB/LppX"/>
</dbReference>
<dbReference type="Pfam" id="PF09865">
    <property type="entry name" value="DUF2092"/>
    <property type="match status" value="1"/>
</dbReference>